<proteinExistence type="predicted"/>
<evidence type="ECO:0000313" key="3">
    <source>
        <dbReference type="Proteomes" id="UP000613066"/>
    </source>
</evidence>
<dbReference type="InterPro" id="IPR043136">
    <property type="entry name" value="B30.2/SPRY_sf"/>
</dbReference>
<dbReference type="SUPFAM" id="SSF49899">
    <property type="entry name" value="Concanavalin A-like lectins/glucanases"/>
    <property type="match status" value="1"/>
</dbReference>
<dbReference type="Pfam" id="PF13765">
    <property type="entry name" value="PRY"/>
    <property type="match status" value="1"/>
</dbReference>
<dbReference type="Proteomes" id="UP000613066">
    <property type="component" value="Unassembled WGS sequence"/>
</dbReference>
<dbReference type="EMBL" id="WBMW01010502">
    <property type="protein sequence ID" value="NXC51388.1"/>
    <property type="molecule type" value="Genomic_DNA"/>
</dbReference>
<dbReference type="InterPro" id="IPR013320">
    <property type="entry name" value="ConA-like_dom_sf"/>
</dbReference>
<dbReference type="InterPro" id="IPR050143">
    <property type="entry name" value="TRIM/RBCC"/>
</dbReference>
<evidence type="ECO:0000259" key="1">
    <source>
        <dbReference type="PROSITE" id="PS50188"/>
    </source>
</evidence>
<dbReference type="CDD" id="cd13733">
    <property type="entry name" value="SPRY_PRY_C-I_1"/>
    <property type="match status" value="1"/>
</dbReference>
<dbReference type="Gene3D" id="2.60.120.920">
    <property type="match status" value="1"/>
</dbReference>
<feature type="non-terminal residue" evidence="2">
    <location>
        <position position="1"/>
    </location>
</feature>
<name>A0A851PDB2_9GALL</name>
<reference evidence="2" key="1">
    <citation type="submission" date="2019-09" db="EMBL/GenBank/DDBJ databases">
        <title>Bird 10,000 Genomes (B10K) Project - Family phase.</title>
        <authorList>
            <person name="Zhang G."/>
        </authorList>
    </citation>
    <scope>NUCLEOTIDE SEQUENCE</scope>
    <source>
        <strain evidence="2">B10K-DU-001-08</strain>
        <tissue evidence="2">Muscle</tissue>
    </source>
</reference>
<comment type="caution">
    <text evidence="2">The sequence shown here is derived from an EMBL/GenBank/DDBJ whole genome shotgun (WGS) entry which is preliminary data.</text>
</comment>
<keyword evidence="3" id="KW-1185">Reference proteome</keyword>
<feature type="non-terminal residue" evidence="2">
    <location>
        <position position="154"/>
    </location>
</feature>
<dbReference type="InterPro" id="IPR006574">
    <property type="entry name" value="PRY"/>
</dbReference>
<dbReference type="FunFam" id="2.60.120.920:FF:000004">
    <property type="entry name" value="Butyrophilin subfamily 1 member A1"/>
    <property type="match status" value="1"/>
</dbReference>
<dbReference type="Pfam" id="PF00622">
    <property type="entry name" value="SPRY"/>
    <property type="match status" value="1"/>
</dbReference>
<dbReference type="SMART" id="SM00449">
    <property type="entry name" value="SPRY"/>
    <property type="match status" value="1"/>
</dbReference>
<dbReference type="InterPro" id="IPR001870">
    <property type="entry name" value="B30.2/SPRY"/>
</dbReference>
<dbReference type="PRINTS" id="PR01407">
    <property type="entry name" value="BUTYPHLNCDUF"/>
</dbReference>
<evidence type="ECO:0000313" key="2">
    <source>
        <dbReference type="EMBL" id="NXC51388.1"/>
    </source>
</evidence>
<dbReference type="AlphaFoldDB" id="A0A851PDB2"/>
<dbReference type="InterPro" id="IPR003879">
    <property type="entry name" value="Butyrophylin_SPRY"/>
</dbReference>
<dbReference type="InterPro" id="IPR003877">
    <property type="entry name" value="SPRY_dom"/>
</dbReference>
<dbReference type="PROSITE" id="PS50188">
    <property type="entry name" value="B302_SPRY"/>
    <property type="match status" value="1"/>
</dbReference>
<sequence length="154" mass="17559">MTLDPNSAHPSLLLSEDGRSVSHGDLRQEVPDHPERFNPYVFVLRSLRITTGRCYWEVEVGDKAEWDIGVCREAVRGEGKCPLSPPAGFWRMWLRNCNQYKVFTSHPITLSIKAKPKRVGIYVDYKGGEVSFYNVTHRAHIYTYSGAFASALWP</sequence>
<dbReference type="SMART" id="SM00589">
    <property type="entry name" value="PRY"/>
    <property type="match status" value="1"/>
</dbReference>
<organism evidence="2 3">
    <name type="scientific">Penelope pileata</name>
    <dbReference type="NCBI Taxonomy" id="1118817"/>
    <lineage>
        <taxon>Eukaryota</taxon>
        <taxon>Metazoa</taxon>
        <taxon>Chordata</taxon>
        <taxon>Craniata</taxon>
        <taxon>Vertebrata</taxon>
        <taxon>Euteleostomi</taxon>
        <taxon>Archelosauria</taxon>
        <taxon>Archosauria</taxon>
        <taxon>Dinosauria</taxon>
        <taxon>Saurischia</taxon>
        <taxon>Theropoda</taxon>
        <taxon>Coelurosauria</taxon>
        <taxon>Aves</taxon>
        <taxon>Neognathae</taxon>
        <taxon>Galloanserae</taxon>
        <taxon>Galliformes</taxon>
        <taxon>Cracidae</taxon>
        <taxon>Penelope</taxon>
    </lineage>
</organism>
<protein>
    <submittedName>
        <fullName evidence="2">A33 protein</fullName>
    </submittedName>
</protein>
<dbReference type="OrthoDB" id="128536at2759"/>
<feature type="domain" description="B30.2/SPRY" evidence="1">
    <location>
        <begin position="1"/>
        <end position="154"/>
    </location>
</feature>
<accession>A0A851PDB2</accession>
<gene>
    <name evidence="2" type="primary">A33_3</name>
    <name evidence="2" type="ORF">PENPIL_R12024</name>
</gene>
<dbReference type="PANTHER" id="PTHR24103">
    <property type="entry name" value="E3 UBIQUITIN-PROTEIN LIGASE TRIM"/>
    <property type="match status" value="1"/>
</dbReference>